<dbReference type="AlphaFoldDB" id="A0A6A6DH50"/>
<evidence type="ECO:0008006" key="4">
    <source>
        <dbReference type="Google" id="ProtNLM"/>
    </source>
</evidence>
<protein>
    <recommendedName>
        <fullName evidence="4">SsuA/THI5-like domain-containing protein</fullName>
    </recommendedName>
</protein>
<sequence>MFSQLVLTVSLVLALFNSSSALKVASALIVIEHTPGPITKQDYYKGDLTIVNGGVATFFNDSSVDLATNAETQALRQYASQRNLHPKGKKIGTVTGAPAGYFVMKYLATAGLKESDYTIVTGTVCMSAPCGSETFPYMLKQGIIDAIGLWEPTVQLSAEAIGSNAVILQEQLNNPLIRTQIVEYVKALHQTEQVFQKDPEKVYDRVATFLNSSTTALEEVWPDHKWSGFIPEDLLDVMADEDPYVAKVDGRMSLRRQRWQG</sequence>
<dbReference type="Gene3D" id="3.40.190.10">
    <property type="entry name" value="Periplasmic binding protein-like II"/>
    <property type="match status" value="1"/>
</dbReference>
<dbReference type="Proteomes" id="UP000800200">
    <property type="component" value="Unassembled WGS sequence"/>
</dbReference>
<organism evidence="2 3">
    <name type="scientific">Zopfia rhizophila CBS 207.26</name>
    <dbReference type="NCBI Taxonomy" id="1314779"/>
    <lineage>
        <taxon>Eukaryota</taxon>
        <taxon>Fungi</taxon>
        <taxon>Dikarya</taxon>
        <taxon>Ascomycota</taxon>
        <taxon>Pezizomycotina</taxon>
        <taxon>Dothideomycetes</taxon>
        <taxon>Dothideomycetes incertae sedis</taxon>
        <taxon>Zopfiaceae</taxon>
        <taxon>Zopfia</taxon>
    </lineage>
</organism>
<keyword evidence="3" id="KW-1185">Reference proteome</keyword>
<dbReference type="EMBL" id="ML994686">
    <property type="protein sequence ID" value="KAF2177579.1"/>
    <property type="molecule type" value="Genomic_DNA"/>
</dbReference>
<evidence type="ECO:0000256" key="1">
    <source>
        <dbReference type="SAM" id="SignalP"/>
    </source>
</evidence>
<keyword evidence="1" id="KW-0732">Signal</keyword>
<accession>A0A6A6DH50</accession>
<feature type="signal peptide" evidence="1">
    <location>
        <begin position="1"/>
        <end position="21"/>
    </location>
</feature>
<evidence type="ECO:0000313" key="2">
    <source>
        <dbReference type="EMBL" id="KAF2177579.1"/>
    </source>
</evidence>
<dbReference type="OrthoDB" id="5194099at2759"/>
<reference evidence="2" key="1">
    <citation type="journal article" date="2020" name="Stud. Mycol.">
        <title>101 Dothideomycetes genomes: a test case for predicting lifestyles and emergence of pathogens.</title>
        <authorList>
            <person name="Haridas S."/>
            <person name="Albert R."/>
            <person name="Binder M."/>
            <person name="Bloem J."/>
            <person name="Labutti K."/>
            <person name="Salamov A."/>
            <person name="Andreopoulos B."/>
            <person name="Baker S."/>
            <person name="Barry K."/>
            <person name="Bills G."/>
            <person name="Bluhm B."/>
            <person name="Cannon C."/>
            <person name="Castanera R."/>
            <person name="Culley D."/>
            <person name="Daum C."/>
            <person name="Ezra D."/>
            <person name="Gonzalez J."/>
            <person name="Henrissat B."/>
            <person name="Kuo A."/>
            <person name="Liang C."/>
            <person name="Lipzen A."/>
            <person name="Lutzoni F."/>
            <person name="Magnuson J."/>
            <person name="Mondo S."/>
            <person name="Nolan M."/>
            <person name="Ohm R."/>
            <person name="Pangilinan J."/>
            <person name="Park H.-J."/>
            <person name="Ramirez L."/>
            <person name="Alfaro M."/>
            <person name="Sun H."/>
            <person name="Tritt A."/>
            <person name="Yoshinaga Y."/>
            <person name="Zwiers L.-H."/>
            <person name="Turgeon B."/>
            <person name="Goodwin S."/>
            <person name="Spatafora J."/>
            <person name="Crous P."/>
            <person name="Grigoriev I."/>
        </authorList>
    </citation>
    <scope>NUCLEOTIDE SEQUENCE</scope>
    <source>
        <strain evidence="2">CBS 207.26</strain>
    </source>
</reference>
<gene>
    <name evidence="2" type="ORF">K469DRAFT_732348</name>
</gene>
<evidence type="ECO:0000313" key="3">
    <source>
        <dbReference type="Proteomes" id="UP000800200"/>
    </source>
</evidence>
<dbReference type="SUPFAM" id="SSF53850">
    <property type="entry name" value="Periplasmic binding protein-like II"/>
    <property type="match status" value="1"/>
</dbReference>
<feature type="chain" id="PRO_5025609166" description="SsuA/THI5-like domain-containing protein" evidence="1">
    <location>
        <begin position="22"/>
        <end position="261"/>
    </location>
</feature>
<proteinExistence type="predicted"/>
<name>A0A6A6DH50_9PEZI</name>